<accession>A0A0F9CMD5</accession>
<gene>
    <name evidence="2" type="ORF">LCGC14_2306800</name>
</gene>
<evidence type="ECO:0000256" key="1">
    <source>
        <dbReference type="SAM" id="MobiDB-lite"/>
    </source>
</evidence>
<feature type="compositionally biased region" description="Basic residues" evidence="1">
    <location>
        <begin position="1"/>
        <end position="11"/>
    </location>
</feature>
<organism evidence="2">
    <name type="scientific">marine sediment metagenome</name>
    <dbReference type="NCBI Taxonomy" id="412755"/>
    <lineage>
        <taxon>unclassified sequences</taxon>
        <taxon>metagenomes</taxon>
        <taxon>ecological metagenomes</taxon>
    </lineage>
</organism>
<feature type="region of interest" description="Disordered" evidence="1">
    <location>
        <begin position="1"/>
        <end position="22"/>
    </location>
</feature>
<reference evidence="2" key="1">
    <citation type="journal article" date="2015" name="Nature">
        <title>Complex archaea that bridge the gap between prokaryotes and eukaryotes.</title>
        <authorList>
            <person name="Spang A."/>
            <person name="Saw J.H."/>
            <person name="Jorgensen S.L."/>
            <person name="Zaremba-Niedzwiedzka K."/>
            <person name="Martijn J."/>
            <person name="Lind A.E."/>
            <person name="van Eijk R."/>
            <person name="Schleper C."/>
            <person name="Guy L."/>
            <person name="Ettema T.J."/>
        </authorList>
    </citation>
    <scope>NUCLEOTIDE SEQUENCE</scope>
</reference>
<feature type="non-terminal residue" evidence="2">
    <location>
        <position position="1"/>
    </location>
</feature>
<proteinExistence type="predicted"/>
<name>A0A0F9CMD5_9ZZZZ</name>
<comment type="caution">
    <text evidence="2">The sequence shown here is derived from an EMBL/GenBank/DDBJ whole genome shotgun (WGS) entry which is preliminary data.</text>
</comment>
<evidence type="ECO:0000313" key="2">
    <source>
        <dbReference type="EMBL" id="KKL50304.1"/>
    </source>
</evidence>
<dbReference type="AlphaFoldDB" id="A0A0F9CMD5"/>
<protein>
    <submittedName>
        <fullName evidence="2">Uncharacterized protein</fullName>
    </submittedName>
</protein>
<sequence>VQIAPKGRKRLAGGVSPREERNYMKIPEGAKEDAPGGPKCAAPLSPLRGYASKPNCSGGLRPRLMLLCEVPMSIGTKHE</sequence>
<dbReference type="EMBL" id="LAZR01032649">
    <property type="protein sequence ID" value="KKL50304.1"/>
    <property type="molecule type" value="Genomic_DNA"/>
</dbReference>